<accession>A0ABU1B165</accession>
<proteinExistence type="predicted"/>
<organism evidence="2 3">
    <name type="scientific">Thalassobacterium maritimum</name>
    <dbReference type="NCBI Taxonomy" id="3041265"/>
    <lineage>
        <taxon>Bacteria</taxon>
        <taxon>Pseudomonadati</taxon>
        <taxon>Verrucomicrobiota</taxon>
        <taxon>Opitutia</taxon>
        <taxon>Puniceicoccales</taxon>
        <taxon>Coraliomargaritaceae</taxon>
        <taxon>Thalassobacterium</taxon>
    </lineage>
</organism>
<dbReference type="Proteomes" id="UP001225316">
    <property type="component" value="Unassembled WGS sequence"/>
</dbReference>
<feature type="chain" id="PRO_5045174024" description="PEP-CTERM protein-sorting domain-containing protein" evidence="1">
    <location>
        <begin position="21"/>
        <end position="268"/>
    </location>
</feature>
<feature type="signal peptide" evidence="1">
    <location>
        <begin position="1"/>
        <end position="20"/>
    </location>
</feature>
<keyword evidence="3" id="KW-1185">Reference proteome</keyword>
<dbReference type="EMBL" id="JARXHW010000062">
    <property type="protein sequence ID" value="MDQ8209330.1"/>
    <property type="molecule type" value="Genomic_DNA"/>
</dbReference>
<evidence type="ECO:0000313" key="3">
    <source>
        <dbReference type="Proteomes" id="UP001225316"/>
    </source>
</evidence>
<evidence type="ECO:0000313" key="2">
    <source>
        <dbReference type="EMBL" id="MDQ8209330.1"/>
    </source>
</evidence>
<reference evidence="2 3" key="1">
    <citation type="submission" date="2023-04" db="EMBL/GenBank/DDBJ databases">
        <title>A novel bacteria isolated from coastal sediment.</title>
        <authorList>
            <person name="Liu X.-J."/>
            <person name="Du Z.-J."/>
        </authorList>
    </citation>
    <scope>NUCLEOTIDE SEQUENCE [LARGE SCALE GENOMIC DNA]</scope>
    <source>
        <strain evidence="2 3">SDUM461003</strain>
    </source>
</reference>
<keyword evidence="1" id="KW-0732">Signal</keyword>
<sequence>MKLTVISLNLLAMFVLNAHSAIFTFDLNLSSQLDDNFTQINAAGTNHPFVHSTSAGLGSNGGITKGVAAAAGATSYVYDTSFAGNTDDFSFSFLWKSSNAVGANLMMGVTNSASYTLNTGGVPLNGSLPQIGFQANVGLNGISMTQYDGTASASSIASKSMSGLSTDTFYQAKFSYSYNSLDANYDLVLSVSTVDGSGNVLAEHDSITASDRSSALSVDSSTFLYFATLENYSVELDNLSSSVFVPEPKAYSLLLGFISLGLVVLRRR</sequence>
<name>A0ABU1B165_9BACT</name>
<dbReference type="RefSeq" id="WP_308952232.1">
    <property type="nucleotide sequence ID" value="NZ_JARXHW010000062.1"/>
</dbReference>
<protein>
    <recommendedName>
        <fullName evidence="4">PEP-CTERM protein-sorting domain-containing protein</fullName>
    </recommendedName>
</protein>
<gene>
    <name evidence="2" type="ORF">QEH52_17515</name>
</gene>
<comment type="caution">
    <text evidence="2">The sequence shown here is derived from an EMBL/GenBank/DDBJ whole genome shotgun (WGS) entry which is preliminary data.</text>
</comment>
<evidence type="ECO:0008006" key="4">
    <source>
        <dbReference type="Google" id="ProtNLM"/>
    </source>
</evidence>
<evidence type="ECO:0000256" key="1">
    <source>
        <dbReference type="SAM" id="SignalP"/>
    </source>
</evidence>